<organism evidence="1 2">
    <name type="scientific">Trifolium medium</name>
    <dbReference type="NCBI Taxonomy" id="97028"/>
    <lineage>
        <taxon>Eukaryota</taxon>
        <taxon>Viridiplantae</taxon>
        <taxon>Streptophyta</taxon>
        <taxon>Embryophyta</taxon>
        <taxon>Tracheophyta</taxon>
        <taxon>Spermatophyta</taxon>
        <taxon>Magnoliopsida</taxon>
        <taxon>eudicotyledons</taxon>
        <taxon>Gunneridae</taxon>
        <taxon>Pentapetalae</taxon>
        <taxon>rosids</taxon>
        <taxon>fabids</taxon>
        <taxon>Fabales</taxon>
        <taxon>Fabaceae</taxon>
        <taxon>Papilionoideae</taxon>
        <taxon>50 kb inversion clade</taxon>
        <taxon>NPAAA clade</taxon>
        <taxon>Hologalegina</taxon>
        <taxon>IRL clade</taxon>
        <taxon>Trifolieae</taxon>
        <taxon>Trifolium</taxon>
    </lineage>
</organism>
<proteinExistence type="predicted"/>
<comment type="caution">
    <text evidence="1">The sequence shown here is derived from an EMBL/GenBank/DDBJ whole genome shotgun (WGS) entry which is preliminary data.</text>
</comment>
<evidence type="ECO:0000313" key="2">
    <source>
        <dbReference type="Proteomes" id="UP000265520"/>
    </source>
</evidence>
<evidence type="ECO:0000313" key="1">
    <source>
        <dbReference type="EMBL" id="MCI40836.1"/>
    </source>
</evidence>
<protein>
    <submittedName>
        <fullName evidence="1">Uncharacterized protein</fullName>
    </submittedName>
</protein>
<keyword evidence="2" id="KW-1185">Reference proteome</keyword>
<dbReference type="Proteomes" id="UP000265520">
    <property type="component" value="Unassembled WGS sequence"/>
</dbReference>
<name>A0A392RZ29_9FABA</name>
<sequence length="69" mass="7865">KNPYEGHFEAPSPANLFNLSMMLESAYPLDHGDDVRVCIDLFNLSKMLEFAYPLDLGDDVRVCFDLLQL</sequence>
<accession>A0A392RZ29</accession>
<feature type="non-terminal residue" evidence="1">
    <location>
        <position position="1"/>
    </location>
</feature>
<dbReference type="AlphaFoldDB" id="A0A392RZ29"/>
<dbReference type="EMBL" id="LXQA010284478">
    <property type="protein sequence ID" value="MCI40836.1"/>
    <property type="molecule type" value="Genomic_DNA"/>
</dbReference>
<reference evidence="1 2" key="1">
    <citation type="journal article" date="2018" name="Front. Plant Sci.">
        <title>Red Clover (Trifolium pratense) and Zigzag Clover (T. medium) - A Picture of Genomic Similarities and Differences.</title>
        <authorList>
            <person name="Dluhosova J."/>
            <person name="Istvanek J."/>
            <person name="Nedelnik J."/>
            <person name="Repkova J."/>
        </authorList>
    </citation>
    <scope>NUCLEOTIDE SEQUENCE [LARGE SCALE GENOMIC DNA]</scope>
    <source>
        <strain evidence="2">cv. 10/8</strain>
        <tissue evidence="1">Leaf</tissue>
    </source>
</reference>